<evidence type="ECO:0000256" key="2">
    <source>
        <dbReference type="SAM" id="SignalP"/>
    </source>
</evidence>
<evidence type="ECO:0000313" key="4">
    <source>
        <dbReference type="Proteomes" id="UP001301958"/>
    </source>
</evidence>
<dbReference type="CDD" id="cd13426">
    <property type="entry name" value="Peptidase_G1"/>
    <property type="match status" value="1"/>
</dbReference>
<reference evidence="3" key="2">
    <citation type="submission" date="2023-05" db="EMBL/GenBank/DDBJ databases">
        <authorList>
            <consortium name="Lawrence Berkeley National Laboratory"/>
            <person name="Steindorff A."/>
            <person name="Hensen N."/>
            <person name="Bonometti L."/>
            <person name="Westerberg I."/>
            <person name="Brannstrom I.O."/>
            <person name="Guillou S."/>
            <person name="Cros-Aarteil S."/>
            <person name="Calhoun S."/>
            <person name="Haridas S."/>
            <person name="Kuo A."/>
            <person name="Mondo S."/>
            <person name="Pangilinan J."/>
            <person name="Riley R."/>
            <person name="Labutti K."/>
            <person name="Andreopoulos B."/>
            <person name="Lipzen A."/>
            <person name="Chen C."/>
            <person name="Yanf M."/>
            <person name="Daum C."/>
            <person name="Ng V."/>
            <person name="Clum A."/>
            <person name="Ohm R."/>
            <person name="Martin F."/>
            <person name="Silar P."/>
            <person name="Natvig D."/>
            <person name="Lalanne C."/>
            <person name="Gautier V."/>
            <person name="Ament-Velasquez S.L."/>
            <person name="Kruys A."/>
            <person name="Hutchinson M.I."/>
            <person name="Powell A.J."/>
            <person name="Barry K."/>
            <person name="Miller A.N."/>
            <person name="Grigoriev I.V."/>
            <person name="Debuchy R."/>
            <person name="Gladieux P."/>
            <person name="Thoren M.H."/>
            <person name="Johannesson H."/>
        </authorList>
    </citation>
    <scope>NUCLEOTIDE SEQUENCE</scope>
    <source>
        <strain evidence="3">CBS 990.96</strain>
    </source>
</reference>
<dbReference type="GO" id="GO:0006508">
    <property type="term" value="P:proteolysis"/>
    <property type="evidence" value="ECO:0007669"/>
    <property type="project" value="InterPro"/>
</dbReference>
<organism evidence="3 4">
    <name type="scientific">Podospora fimiseda</name>
    <dbReference type="NCBI Taxonomy" id="252190"/>
    <lineage>
        <taxon>Eukaryota</taxon>
        <taxon>Fungi</taxon>
        <taxon>Dikarya</taxon>
        <taxon>Ascomycota</taxon>
        <taxon>Pezizomycotina</taxon>
        <taxon>Sordariomycetes</taxon>
        <taxon>Sordariomycetidae</taxon>
        <taxon>Sordariales</taxon>
        <taxon>Podosporaceae</taxon>
        <taxon>Podospora</taxon>
    </lineage>
</organism>
<dbReference type="Gene3D" id="2.60.120.700">
    <property type="entry name" value="Peptidase G1"/>
    <property type="match status" value="1"/>
</dbReference>
<keyword evidence="2" id="KW-0732">Signal</keyword>
<dbReference type="Proteomes" id="UP001301958">
    <property type="component" value="Unassembled WGS sequence"/>
</dbReference>
<accession>A0AAN7BSG3</accession>
<dbReference type="EMBL" id="MU865315">
    <property type="protein sequence ID" value="KAK4228774.1"/>
    <property type="molecule type" value="Genomic_DNA"/>
</dbReference>
<keyword evidence="4" id="KW-1185">Reference proteome</keyword>
<dbReference type="InterPro" id="IPR000250">
    <property type="entry name" value="Peptidase_G1"/>
</dbReference>
<name>A0AAN7BSG3_9PEZI</name>
<feature type="signal peptide" evidence="2">
    <location>
        <begin position="1"/>
        <end position="19"/>
    </location>
</feature>
<dbReference type="AlphaFoldDB" id="A0AAN7BSG3"/>
<dbReference type="Pfam" id="PF01828">
    <property type="entry name" value="Peptidase_A4"/>
    <property type="match status" value="1"/>
</dbReference>
<feature type="active site" description="Proton acceptor" evidence="1">
    <location>
        <position position="228"/>
    </location>
</feature>
<dbReference type="InterPro" id="IPR013320">
    <property type="entry name" value="ConA-like_dom_sf"/>
</dbReference>
<evidence type="ECO:0000256" key="1">
    <source>
        <dbReference type="PIRSR" id="PIRSR600250-50"/>
    </source>
</evidence>
<evidence type="ECO:0000313" key="3">
    <source>
        <dbReference type="EMBL" id="KAK4228774.1"/>
    </source>
</evidence>
<dbReference type="PANTHER" id="PTHR37536">
    <property type="entry name" value="PUTATIVE (AFU_ORTHOLOGUE AFUA_3G02970)-RELATED"/>
    <property type="match status" value="1"/>
</dbReference>
<proteinExistence type="predicted"/>
<comment type="caution">
    <text evidence="3">The sequence shown here is derived from an EMBL/GenBank/DDBJ whole genome shotgun (WGS) entry which is preliminary data.</text>
</comment>
<sequence length="304" mass="32259">MKSPTYLITASLLFTLGLATPTTTLSKTPTRSNDGQQYQLRLLHTSTPSSPSSFRTTSSRIGIASQQQESTKGGALLTSDDATSSFKQIQTTFLIPQAKIPTRGPTANQTTILYASSFHIGIDSFSLLCPSGFLRAGVDIFYDGTLGDPSLQKPQAWYQLYPSDPSVFPNFTVAEGETVRVTVGNTEVKIENFGLNVTCVNGKIPKQVSTVKIDGKGVCGKEAGWIVEDFPLAGLPGIPVALADFGSVRFGGVSVKSGGEEGGIEKNAEGATVSDIWVEAQGGRLTSCEVGMEGGEVRCDRVFE</sequence>
<dbReference type="InterPro" id="IPR038656">
    <property type="entry name" value="Peptidase_G1_sf"/>
</dbReference>
<feature type="chain" id="PRO_5042957193" evidence="2">
    <location>
        <begin position="20"/>
        <end position="304"/>
    </location>
</feature>
<dbReference type="PANTHER" id="PTHR37536:SF1">
    <property type="entry name" value="ASPERGILLOPEPSIN, PUTAITVE (AFU_ORTHOLOGUE AFUA_7G01200)"/>
    <property type="match status" value="1"/>
</dbReference>
<protein>
    <submittedName>
        <fullName evidence="3">Acid proteinase</fullName>
    </submittedName>
</protein>
<reference evidence="3" key="1">
    <citation type="journal article" date="2023" name="Mol. Phylogenet. Evol.">
        <title>Genome-scale phylogeny and comparative genomics of the fungal order Sordariales.</title>
        <authorList>
            <person name="Hensen N."/>
            <person name="Bonometti L."/>
            <person name="Westerberg I."/>
            <person name="Brannstrom I.O."/>
            <person name="Guillou S."/>
            <person name="Cros-Aarteil S."/>
            <person name="Calhoun S."/>
            <person name="Haridas S."/>
            <person name="Kuo A."/>
            <person name="Mondo S."/>
            <person name="Pangilinan J."/>
            <person name="Riley R."/>
            <person name="LaButti K."/>
            <person name="Andreopoulos B."/>
            <person name="Lipzen A."/>
            <person name="Chen C."/>
            <person name="Yan M."/>
            <person name="Daum C."/>
            <person name="Ng V."/>
            <person name="Clum A."/>
            <person name="Steindorff A."/>
            <person name="Ohm R.A."/>
            <person name="Martin F."/>
            <person name="Silar P."/>
            <person name="Natvig D.O."/>
            <person name="Lalanne C."/>
            <person name="Gautier V."/>
            <person name="Ament-Velasquez S.L."/>
            <person name="Kruys A."/>
            <person name="Hutchinson M.I."/>
            <person name="Powell A.J."/>
            <person name="Barry K."/>
            <person name="Miller A.N."/>
            <person name="Grigoriev I.V."/>
            <person name="Debuchy R."/>
            <person name="Gladieux P."/>
            <person name="Hiltunen Thoren M."/>
            <person name="Johannesson H."/>
        </authorList>
    </citation>
    <scope>NUCLEOTIDE SEQUENCE</scope>
    <source>
        <strain evidence="3">CBS 990.96</strain>
    </source>
</reference>
<dbReference type="GO" id="GO:0070007">
    <property type="term" value="F:glutamic-type endopeptidase activity"/>
    <property type="evidence" value="ECO:0007669"/>
    <property type="project" value="InterPro"/>
</dbReference>
<gene>
    <name evidence="3" type="ORF">QBC38DRAFT_388087</name>
</gene>
<dbReference type="SUPFAM" id="SSF49899">
    <property type="entry name" value="Concanavalin A-like lectins/glucanases"/>
    <property type="match status" value="1"/>
</dbReference>